<dbReference type="RefSeq" id="WP_092335599.1">
    <property type="nucleotide sequence ID" value="NZ_FNCP01000037.1"/>
</dbReference>
<accession>A0A1G8KC66</accession>
<dbReference type="PROSITE" id="PS01075">
    <property type="entry name" value="ACETATE_KINASE_1"/>
    <property type="match status" value="1"/>
</dbReference>
<dbReference type="PRINTS" id="PR00471">
    <property type="entry name" value="ACETATEKNASE"/>
</dbReference>
<sequence length="354" mass="38495">MKILVINPGSTSTKIAVYENCNCLWKYGINHPAQEINTFSRVSDQSEYRIKYILELLEEKGSSLDSFAGIVGRGGMLNPLVGGTYLVDENLVKILQNPPGGEHASNLGGIIAYYLGQKTKVPVYIVDPVSVDEMEPVARLSGLPELPRLSQSHALNMKAVARKVANRLGKAYDEVNLIVAHLGGGISVTPHRGGKMIDVNNANNEGPYSVERCGTLPSAQLVKLCYSGKYTEQEMRAKILKEGGLFAYLGTKDAQEVEKRMKNGDSYASLILEGLCYQVAKEIGAMATVLLGEVDQIVLTGGLAHSEFITQEITRRVSFVAQVIVIPGEEEMEALALGALRVLNGEEEALTYTY</sequence>
<evidence type="ECO:0000256" key="8">
    <source>
        <dbReference type="ARBA" id="ARBA00048596"/>
    </source>
</evidence>
<dbReference type="EC" id="2.7.2.7" evidence="9"/>
<dbReference type="AlphaFoldDB" id="A0A1G8KC66"/>
<dbReference type="GO" id="GO:0006083">
    <property type="term" value="P:acetate metabolic process"/>
    <property type="evidence" value="ECO:0007669"/>
    <property type="project" value="TreeGrafter"/>
</dbReference>
<evidence type="ECO:0000256" key="6">
    <source>
        <dbReference type="ARBA" id="ARBA00022777"/>
    </source>
</evidence>
<comment type="similarity">
    <text evidence="2 9 10">Belongs to the acetokinase family.</text>
</comment>
<keyword evidence="7 9" id="KW-0067">ATP-binding</keyword>
<dbReference type="GO" id="GO:0005524">
    <property type="term" value="F:ATP binding"/>
    <property type="evidence" value="ECO:0007669"/>
    <property type="project" value="UniProtKB-KW"/>
</dbReference>
<evidence type="ECO:0000256" key="9">
    <source>
        <dbReference type="HAMAP-Rule" id="MF_00542"/>
    </source>
</evidence>
<dbReference type="SUPFAM" id="SSF53067">
    <property type="entry name" value="Actin-like ATPase domain"/>
    <property type="match status" value="2"/>
</dbReference>
<dbReference type="EMBL" id="FNCP01000037">
    <property type="protein sequence ID" value="SDI41002.1"/>
    <property type="molecule type" value="Genomic_DNA"/>
</dbReference>
<comment type="subcellular location">
    <subcellularLocation>
        <location evidence="1 9">Cytoplasm</location>
    </subcellularLocation>
</comment>
<dbReference type="GO" id="GO:0005737">
    <property type="term" value="C:cytoplasm"/>
    <property type="evidence" value="ECO:0007669"/>
    <property type="project" value="UniProtKB-SubCell"/>
</dbReference>
<dbReference type="STRING" id="1121419.SAMN05443529_13723"/>
<gene>
    <name evidence="9" type="primary">buk</name>
    <name evidence="11" type="ORF">SAMN05443529_13723</name>
</gene>
<evidence type="ECO:0000256" key="3">
    <source>
        <dbReference type="ARBA" id="ARBA00022490"/>
    </source>
</evidence>
<dbReference type="NCBIfam" id="NF002834">
    <property type="entry name" value="PRK03011.1-5"/>
    <property type="match status" value="1"/>
</dbReference>
<dbReference type="InterPro" id="IPR011245">
    <property type="entry name" value="Butyrate_kin"/>
</dbReference>
<dbReference type="OrthoDB" id="9771859at2"/>
<keyword evidence="6 9" id="KW-0418">Kinase</keyword>
<keyword evidence="3 9" id="KW-0963">Cytoplasm</keyword>
<evidence type="ECO:0000256" key="5">
    <source>
        <dbReference type="ARBA" id="ARBA00022741"/>
    </source>
</evidence>
<organism evidence="11 12">
    <name type="scientific">Desulfosporosinus hippei DSM 8344</name>
    <dbReference type="NCBI Taxonomy" id="1121419"/>
    <lineage>
        <taxon>Bacteria</taxon>
        <taxon>Bacillati</taxon>
        <taxon>Bacillota</taxon>
        <taxon>Clostridia</taxon>
        <taxon>Eubacteriales</taxon>
        <taxon>Desulfitobacteriaceae</taxon>
        <taxon>Desulfosporosinus</taxon>
    </lineage>
</organism>
<proteinExistence type="inferred from homology"/>
<dbReference type="NCBIfam" id="TIGR02707">
    <property type="entry name" value="butyr_kinase"/>
    <property type="match status" value="1"/>
</dbReference>
<evidence type="ECO:0000256" key="1">
    <source>
        <dbReference type="ARBA" id="ARBA00004496"/>
    </source>
</evidence>
<evidence type="ECO:0000256" key="7">
    <source>
        <dbReference type="ARBA" id="ARBA00022840"/>
    </source>
</evidence>
<dbReference type="PIRSF" id="PIRSF036458">
    <property type="entry name" value="Butyrate_kin"/>
    <property type="match status" value="1"/>
</dbReference>
<name>A0A1G8KC66_9FIRM</name>
<evidence type="ECO:0000313" key="12">
    <source>
        <dbReference type="Proteomes" id="UP000198656"/>
    </source>
</evidence>
<reference evidence="12" key="1">
    <citation type="submission" date="2016-10" db="EMBL/GenBank/DDBJ databases">
        <authorList>
            <person name="Varghese N."/>
            <person name="Submissions S."/>
        </authorList>
    </citation>
    <scope>NUCLEOTIDE SEQUENCE [LARGE SCALE GENOMIC DNA]</scope>
    <source>
        <strain evidence="12">DSM 8344</strain>
    </source>
</reference>
<evidence type="ECO:0000256" key="10">
    <source>
        <dbReference type="RuleBase" id="RU003835"/>
    </source>
</evidence>
<dbReference type="HAMAP" id="MF_00542">
    <property type="entry name" value="Butyrate_kinase"/>
    <property type="match status" value="1"/>
</dbReference>
<dbReference type="Gene3D" id="3.30.420.40">
    <property type="match status" value="2"/>
</dbReference>
<dbReference type="PANTHER" id="PTHR21060">
    <property type="entry name" value="ACETATE KINASE"/>
    <property type="match status" value="1"/>
</dbReference>
<keyword evidence="12" id="KW-1185">Reference proteome</keyword>
<dbReference type="InterPro" id="IPR000890">
    <property type="entry name" value="Aliphatic_acid_kin_short-chain"/>
</dbReference>
<evidence type="ECO:0000256" key="2">
    <source>
        <dbReference type="ARBA" id="ARBA00008748"/>
    </source>
</evidence>
<comment type="catalytic activity">
    <reaction evidence="8 9">
        <text>butanoate + ATP = butanoyl phosphate + ADP</text>
        <dbReference type="Rhea" id="RHEA:13585"/>
        <dbReference type="ChEBI" id="CHEBI:17968"/>
        <dbReference type="ChEBI" id="CHEBI:30616"/>
        <dbReference type="ChEBI" id="CHEBI:58079"/>
        <dbReference type="ChEBI" id="CHEBI:456216"/>
        <dbReference type="EC" id="2.7.2.7"/>
    </reaction>
</comment>
<protein>
    <recommendedName>
        <fullName evidence="9">Probable butyrate kinase</fullName>
        <shortName evidence="9">BK</shortName>
        <ecNumber evidence="9">2.7.2.7</ecNumber>
    </recommendedName>
    <alternativeName>
        <fullName evidence="9">Branched-chain carboxylic acid kinase</fullName>
    </alternativeName>
</protein>
<dbReference type="GO" id="GO:0008776">
    <property type="term" value="F:acetate kinase activity"/>
    <property type="evidence" value="ECO:0007669"/>
    <property type="project" value="TreeGrafter"/>
</dbReference>
<dbReference type="InterPro" id="IPR043129">
    <property type="entry name" value="ATPase_NBD"/>
</dbReference>
<keyword evidence="4 9" id="KW-0808">Transferase</keyword>
<dbReference type="InterPro" id="IPR023865">
    <property type="entry name" value="Aliphatic_acid_kinase_CS"/>
</dbReference>
<keyword evidence="5 9" id="KW-0547">Nucleotide-binding</keyword>
<dbReference type="Pfam" id="PF00871">
    <property type="entry name" value="Acetate_kinase"/>
    <property type="match status" value="1"/>
</dbReference>
<evidence type="ECO:0000313" key="11">
    <source>
        <dbReference type="EMBL" id="SDI41002.1"/>
    </source>
</evidence>
<evidence type="ECO:0000256" key="4">
    <source>
        <dbReference type="ARBA" id="ARBA00022679"/>
    </source>
</evidence>
<dbReference type="GO" id="GO:0047761">
    <property type="term" value="F:butyrate kinase activity"/>
    <property type="evidence" value="ECO:0007669"/>
    <property type="project" value="UniProtKB-UniRule"/>
</dbReference>
<dbReference type="PANTHER" id="PTHR21060:SF3">
    <property type="entry name" value="BUTYRATE KINASE 2-RELATED"/>
    <property type="match status" value="1"/>
</dbReference>
<dbReference type="CDD" id="cd24011">
    <property type="entry name" value="ASKHA_NBD_BK"/>
    <property type="match status" value="1"/>
</dbReference>
<dbReference type="Proteomes" id="UP000198656">
    <property type="component" value="Unassembled WGS sequence"/>
</dbReference>